<evidence type="ECO:0000313" key="4">
    <source>
        <dbReference type="EMBL" id="ADV68363.1"/>
    </source>
</evidence>
<sequence>MHPDLSSALAGAVHANIATNDAVCAALTPAMMDAVTPGGGYTVAQHLAHMAASTKHWLAELDDAAGAPLPDLYDLAPDGTPVVHTDPVRAGVVLRETWQATLDAVTRAPDRGALPHPSATQFLMHMLVHDAHHRGQLLLALKAAGHPLPDDAAMWRDSWRGGA</sequence>
<accession>E8UBC4</accession>
<dbReference type="InterPro" id="IPR007837">
    <property type="entry name" value="DinB"/>
</dbReference>
<keyword evidence="2 3" id="KW-0479">Metal-binding</keyword>
<dbReference type="Pfam" id="PF05163">
    <property type="entry name" value="DinB"/>
    <property type="match status" value="1"/>
</dbReference>
<dbReference type="OrthoDB" id="65395at2"/>
<comment type="similarity">
    <text evidence="1">Belongs to the DinB family.</text>
</comment>
<evidence type="ECO:0000313" key="5">
    <source>
        <dbReference type="Proteomes" id="UP000008635"/>
    </source>
</evidence>
<dbReference type="PANTHER" id="PTHR37302">
    <property type="entry name" value="SLR1116 PROTEIN"/>
    <property type="match status" value="1"/>
</dbReference>
<feature type="binding site" evidence="3">
    <location>
        <position position="133"/>
    </location>
    <ligand>
        <name>a divalent metal cation</name>
        <dbReference type="ChEBI" id="CHEBI:60240"/>
    </ligand>
</feature>
<gene>
    <name evidence="4" type="ordered locus">Deima_2733</name>
</gene>
<dbReference type="KEGG" id="dmr:Deima_2733"/>
<dbReference type="InterPro" id="IPR034660">
    <property type="entry name" value="DinB/YfiT-like"/>
</dbReference>
<name>E8UBC4_DEIML</name>
<evidence type="ECO:0000256" key="3">
    <source>
        <dbReference type="PIRSR" id="PIRSR607837-1"/>
    </source>
</evidence>
<proteinExistence type="inferred from homology"/>
<reference evidence="5" key="2">
    <citation type="submission" date="2011-01" db="EMBL/GenBank/DDBJ databases">
        <title>The complete genome of Deinococcus maricopensis DSM 21211.</title>
        <authorList>
            <consortium name="US DOE Joint Genome Institute (JGI-PGF)"/>
            <person name="Lucas S."/>
            <person name="Copeland A."/>
            <person name="Lapidus A."/>
            <person name="Goodwin L."/>
            <person name="Pitluck S."/>
            <person name="Kyrpides N."/>
            <person name="Mavromatis K."/>
            <person name="Pagani I."/>
            <person name="Ivanova N."/>
            <person name="Ovchinnikova G."/>
            <person name="Zeytun A."/>
            <person name="Detter J.C."/>
            <person name="Han C."/>
            <person name="Land M."/>
            <person name="Hauser L."/>
            <person name="Markowitz V."/>
            <person name="Cheng J.-F."/>
            <person name="Hugenholtz P."/>
            <person name="Woyke T."/>
            <person name="Wu D."/>
            <person name="Pukall R."/>
            <person name="Gehrich-Schroeter G."/>
            <person name="Brambilla E."/>
            <person name="Klenk H.-P."/>
            <person name="Eisen J.A."/>
        </authorList>
    </citation>
    <scope>NUCLEOTIDE SEQUENCE [LARGE SCALE GENOMIC DNA]</scope>
    <source>
        <strain evidence="5">DSM 21211 / LMG 22137 / NRRL B-23946 / LB-34</strain>
    </source>
</reference>
<organism evidence="4 5">
    <name type="scientific">Deinococcus maricopensis (strain DSM 21211 / LMG 22137 / NRRL B-23946 / LB-34)</name>
    <dbReference type="NCBI Taxonomy" id="709986"/>
    <lineage>
        <taxon>Bacteria</taxon>
        <taxon>Thermotogati</taxon>
        <taxon>Deinococcota</taxon>
        <taxon>Deinococci</taxon>
        <taxon>Deinococcales</taxon>
        <taxon>Deinococcaceae</taxon>
        <taxon>Deinococcus</taxon>
    </lineage>
</organism>
<keyword evidence="5" id="KW-1185">Reference proteome</keyword>
<protein>
    <submittedName>
        <fullName evidence="4">DinB family protein</fullName>
    </submittedName>
</protein>
<dbReference type="PANTHER" id="PTHR37302:SF1">
    <property type="entry name" value="PROTEIN DINB"/>
    <property type="match status" value="1"/>
</dbReference>
<dbReference type="RefSeq" id="WP_013557867.1">
    <property type="nucleotide sequence ID" value="NC_014958.1"/>
</dbReference>
<dbReference type="eggNOG" id="COG2318">
    <property type="taxonomic scope" value="Bacteria"/>
</dbReference>
<evidence type="ECO:0000256" key="1">
    <source>
        <dbReference type="ARBA" id="ARBA00008635"/>
    </source>
</evidence>
<dbReference type="STRING" id="709986.Deima_2733"/>
<evidence type="ECO:0000256" key="2">
    <source>
        <dbReference type="ARBA" id="ARBA00022723"/>
    </source>
</evidence>
<dbReference type="SUPFAM" id="SSF109854">
    <property type="entry name" value="DinB/YfiT-like putative metalloenzymes"/>
    <property type="match status" value="1"/>
</dbReference>
<dbReference type="EMBL" id="CP002454">
    <property type="protein sequence ID" value="ADV68363.1"/>
    <property type="molecule type" value="Genomic_DNA"/>
</dbReference>
<reference evidence="4 5" key="1">
    <citation type="journal article" date="2011" name="Stand. Genomic Sci.">
        <title>Complete genome sequence of Deinococcus maricopensis type strain (LB-34).</title>
        <authorList>
            <person name="Pukall R."/>
            <person name="Zeytun A."/>
            <person name="Lucas S."/>
            <person name="Lapidus A."/>
            <person name="Hammon N."/>
            <person name="Deshpande S."/>
            <person name="Nolan M."/>
            <person name="Cheng J.F."/>
            <person name="Pitluck S."/>
            <person name="Liolios K."/>
            <person name="Pagani I."/>
            <person name="Mikhailova N."/>
            <person name="Ivanova N."/>
            <person name="Mavromatis K."/>
            <person name="Pati A."/>
            <person name="Tapia R."/>
            <person name="Han C."/>
            <person name="Goodwin L."/>
            <person name="Chen A."/>
            <person name="Palaniappan K."/>
            <person name="Land M."/>
            <person name="Hauser L."/>
            <person name="Chang Y.J."/>
            <person name="Jeffries C.D."/>
            <person name="Brambilla E.M."/>
            <person name="Rohde M."/>
            <person name="Goker M."/>
            <person name="Detter J.C."/>
            <person name="Woyke T."/>
            <person name="Bristow J."/>
            <person name="Eisen J.A."/>
            <person name="Markowitz V."/>
            <person name="Hugenholtz P."/>
            <person name="Kyrpides N.C."/>
            <person name="Klenk H.P."/>
        </authorList>
    </citation>
    <scope>NUCLEOTIDE SEQUENCE [LARGE SCALE GENOMIC DNA]</scope>
    <source>
        <strain evidence="5">DSM 21211 / LMG 22137 / NRRL B-23946 / LB-34</strain>
    </source>
</reference>
<dbReference type="HOGENOM" id="CLU_1640979_0_0_0"/>
<feature type="binding site" evidence="3">
    <location>
        <position position="129"/>
    </location>
    <ligand>
        <name>a divalent metal cation</name>
        <dbReference type="ChEBI" id="CHEBI:60240"/>
    </ligand>
</feature>
<dbReference type="AlphaFoldDB" id="E8UBC4"/>
<dbReference type="Proteomes" id="UP000008635">
    <property type="component" value="Chromosome"/>
</dbReference>
<dbReference type="Gene3D" id="1.20.120.450">
    <property type="entry name" value="dinb family like domain"/>
    <property type="match status" value="1"/>
</dbReference>
<dbReference type="GO" id="GO:0046872">
    <property type="term" value="F:metal ion binding"/>
    <property type="evidence" value="ECO:0007669"/>
    <property type="project" value="UniProtKB-KW"/>
</dbReference>